<sequence length="304" mass="30561">MSIAIDPSEMRVSAPVKRRGPSRVGHLALLTVLGSAGLVGLSVGAYSMLSGLAGPSASGVRIGRVSADWPDLRDGVPALVSTAKRPDPVSAPVTVVEPIRTEAAIVSSEGVTADAKLAATTDATVAAKLSDIKPADSARVEAKPTELRPAEAPRPAKVASIAPAAKPARLPVIENAATVPPAPAVPLVEKARSAPIVAPTAHETTRARAATGTSFAALPPAAAATDAPKPKAAVARAKPAGKPAPAAAATERVAAAQPPQAAEPEAEETEVFGMKVPSLAPVGRKFAEGVEAIGNAVKRLPEQF</sequence>
<dbReference type="EMBL" id="JAUFPX010000018">
    <property type="protein sequence ID" value="MDN3592710.1"/>
    <property type="molecule type" value="Genomic_DNA"/>
</dbReference>
<keyword evidence="2" id="KW-0472">Membrane</keyword>
<feature type="compositionally biased region" description="Low complexity" evidence="1">
    <location>
        <begin position="221"/>
        <end position="263"/>
    </location>
</feature>
<reference evidence="4" key="1">
    <citation type="journal article" date="2019" name="Int. J. Syst. Evol. Microbiol.">
        <title>The Global Catalogue of Microorganisms (GCM) 10K type strain sequencing project: providing services to taxonomists for standard genome sequencing and annotation.</title>
        <authorList>
            <consortium name="The Broad Institute Genomics Platform"/>
            <consortium name="The Broad Institute Genome Sequencing Center for Infectious Disease"/>
            <person name="Wu L."/>
            <person name="Ma J."/>
        </authorList>
    </citation>
    <scope>NUCLEOTIDE SEQUENCE [LARGE SCALE GENOMIC DNA]</scope>
    <source>
        <strain evidence="4">CECT 7069</strain>
    </source>
</reference>
<accession>A0ABT8BMV4</accession>
<feature type="region of interest" description="Disordered" evidence="1">
    <location>
        <begin position="221"/>
        <end position="272"/>
    </location>
</feature>
<gene>
    <name evidence="3" type="ORF">QWZ12_19115</name>
</gene>
<evidence type="ECO:0000313" key="3">
    <source>
        <dbReference type="EMBL" id="MDN3592710.1"/>
    </source>
</evidence>
<keyword evidence="4" id="KW-1185">Reference proteome</keyword>
<dbReference type="Proteomes" id="UP001224644">
    <property type="component" value="Unassembled WGS sequence"/>
</dbReference>
<evidence type="ECO:0000313" key="4">
    <source>
        <dbReference type="Proteomes" id="UP001224644"/>
    </source>
</evidence>
<keyword evidence="2" id="KW-1133">Transmembrane helix</keyword>
<keyword evidence="2" id="KW-0812">Transmembrane</keyword>
<comment type="caution">
    <text evidence="3">The sequence shown here is derived from an EMBL/GenBank/DDBJ whole genome shotgun (WGS) entry which is preliminary data.</text>
</comment>
<evidence type="ECO:0000256" key="2">
    <source>
        <dbReference type="SAM" id="Phobius"/>
    </source>
</evidence>
<dbReference type="RefSeq" id="WP_238221812.1">
    <property type="nucleotide sequence ID" value="NZ_BPQD01000002.1"/>
</dbReference>
<feature type="transmembrane region" description="Helical" evidence="2">
    <location>
        <begin position="27"/>
        <end position="49"/>
    </location>
</feature>
<evidence type="ECO:0008006" key="5">
    <source>
        <dbReference type="Google" id="ProtNLM"/>
    </source>
</evidence>
<evidence type="ECO:0000256" key="1">
    <source>
        <dbReference type="SAM" id="MobiDB-lite"/>
    </source>
</evidence>
<name>A0ABT8BMV4_9HYPH</name>
<proteinExistence type="predicted"/>
<protein>
    <recommendedName>
        <fullName evidence="5">Chemotaxis protein CheA</fullName>
    </recommendedName>
</protein>
<organism evidence="3 4">
    <name type="scientific">Methylobacterium adhaesivum</name>
    <dbReference type="NCBI Taxonomy" id="333297"/>
    <lineage>
        <taxon>Bacteria</taxon>
        <taxon>Pseudomonadati</taxon>
        <taxon>Pseudomonadota</taxon>
        <taxon>Alphaproteobacteria</taxon>
        <taxon>Hyphomicrobiales</taxon>
        <taxon>Methylobacteriaceae</taxon>
        <taxon>Methylobacterium</taxon>
    </lineage>
</organism>